<dbReference type="Proteomes" id="UP000215914">
    <property type="component" value="Chromosome 2"/>
</dbReference>
<gene>
    <name evidence="1" type="ORF">HannXRQ_Chr02g0057331</name>
</gene>
<keyword evidence="2" id="KW-1185">Reference proteome</keyword>
<protein>
    <submittedName>
        <fullName evidence="1">Uncharacterized protein</fullName>
    </submittedName>
</protein>
<sequence>MQLMRKQSLCLLIQQPILCSTKATDDDGGGYPSDRLAGSGYKNIDRYVFFDSSNDFYWKLFEARSYCSQVTTIRNATSFTRFIVTKNINKTALQRFDSYIHGNCVEDGP</sequence>
<proteinExistence type="predicted"/>
<name>A0A251VIU0_HELAN</name>
<evidence type="ECO:0000313" key="1">
    <source>
        <dbReference type="EMBL" id="OTG35490.1"/>
    </source>
</evidence>
<dbReference type="AlphaFoldDB" id="A0A251VIU0"/>
<dbReference type="InParanoid" id="A0A251VIU0"/>
<accession>A0A251VIU0</accession>
<organism evidence="1 2">
    <name type="scientific">Helianthus annuus</name>
    <name type="common">Common sunflower</name>
    <dbReference type="NCBI Taxonomy" id="4232"/>
    <lineage>
        <taxon>Eukaryota</taxon>
        <taxon>Viridiplantae</taxon>
        <taxon>Streptophyta</taxon>
        <taxon>Embryophyta</taxon>
        <taxon>Tracheophyta</taxon>
        <taxon>Spermatophyta</taxon>
        <taxon>Magnoliopsida</taxon>
        <taxon>eudicotyledons</taxon>
        <taxon>Gunneridae</taxon>
        <taxon>Pentapetalae</taxon>
        <taxon>asterids</taxon>
        <taxon>campanulids</taxon>
        <taxon>Asterales</taxon>
        <taxon>Asteraceae</taxon>
        <taxon>Asteroideae</taxon>
        <taxon>Heliantheae alliance</taxon>
        <taxon>Heliantheae</taxon>
        <taxon>Helianthus</taxon>
    </lineage>
</organism>
<dbReference type="EMBL" id="CM007891">
    <property type="protein sequence ID" value="OTG35490.1"/>
    <property type="molecule type" value="Genomic_DNA"/>
</dbReference>
<reference evidence="2" key="1">
    <citation type="journal article" date="2017" name="Nature">
        <title>The sunflower genome provides insights into oil metabolism, flowering and Asterid evolution.</title>
        <authorList>
            <person name="Badouin H."/>
            <person name="Gouzy J."/>
            <person name="Grassa C.J."/>
            <person name="Murat F."/>
            <person name="Staton S.E."/>
            <person name="Cottret L."/>
            <person name="Lelandais-Briere C."/>
            <person name="Owens G.L."/>
            <person name="Carrere S."/>
            <person name="Mayjonade B."/>
            <person name="Legrand L."/>
            <person name="Gill N."/>
            <person name="Kane N.C."/>
            <person name="Bowers J.E."/>
            <person name="Hubner S."/>
            <person name="Bellec A."/>
            <person name="Berard A."/>
            <person name="Berges H."/>
            <person name="Blanchet N."/>
            <person name="Boniface M.C."/>
            <person name="Brunel D."/>
            <person name="Catrice O."/>
            <person name="Chaidir N."/>
            <person name="Claudel C."/>
            <person name="Donnadieu C."/>
            <person name="Faraut T."/>
            <person name="Fievet G."/>
            <person name="Helmstetter N."/>
            <person name="King M."/>
            <person name="Knapp S.J."/>
            <person name="Lai Z."/>
            <person name="Le Paslier M.C."/>
            <person name="Lippi Y."/>
            <person name="Lorenzon L."/>
            <person name="Mandel J.R."/>
            <person name="Marage G."/>
            <person name="Marchand G."/>
            <person name="Marquand E."/>
            <person name="Bret-Mestries E."/>
            <person name="Morien E."/>
            <person name="Nambeesan S."/>
            <person name="Nguyen T."/>
            <person name="Pegot-Espagnet P."/>
            <person name="Pouilly N."/>
            <person name="Raftis F."/>
            <person name="Sallet E."/>
            <person name="Schiex T."/>
            <person name="Thomas J."/>
            <person name="Vandecasteele C."/>
            <person name="Vares D."/>
            <person name="Vear F."/>
            <person name="Vautrin S."/>
            <person name="Crespi M."/>
            <person name="Mangin B."/>
            <person name="Burke J.M."/>
            <person name="Salse J."/>
            <person name="Munos S."/>
            <person name="Vincourt P."/>
            <person name="Rieseberg L.H."/>
            <person name="Langlade N.B."/>
        </authorList>
    </citation>
    <scope>NUCLEOTIDE SEQUENCE [LARGE SCALE GENOMIC DNA]</scope>
    <source>
        <strain evidence="2">cv. SF193</strain>
    </source>
</reference>
<evidence type="ECO:0000313" key="2">
    <source>
        <dbReference type="Proteomes" id="UP000215914"/>
    </source>
</evidence>